<keyword evidence="1" id="KW-0175">Coiled coil</keyword>
<sequence length="70" mass="8064">MNALQALDKLSNLRELVDALTEAESQLSNEGRAYGYPEKIKYARVIELHIEELNHEVLTLEQKLENLELI</sequence>
<dbReference type="EMBL" id="MN176220">
    <property type="protein sequence ID" value="QFG05189.1"/>
    <property type="molecule type" value="Genomic_DNA"/>
</dbReference>
<evidence type="ECO:0000313" key="3">
    <source>
        <dbReference type="Proteomes" id="UP000325508"/>
    </source>
</evidence>
<protein>
    <submittedName>
        <fullName evidence="2">Uncharacterized protein</fullName>
    </submittedName>
</protein>
<feature type="coiled-coil region" evidence="1">
    <location>
        <begin position="3"/>
        <end position="70"/>
    </location>
</feature>
<accession>A0A5J6T423</accession>
<proteinExistence type="predicted"/>
<evidence type="ECO:0000313" key="2">
    <source>
        <dbReference type="EMBL" id="QFG05189.1"/>
    </source>
</evidence>
<organism evidence="2 3">
    <name type="scientific">Bacillus phage 019DV002</name>
    <dbReference type="NCBI Taxonomy" id="2601653"/>
    <lineage>
        <taxon>Viruses</taxon>
        <taxon>Duplodnaviria</taxon>
        <taxon>Heunggongvirae</taxon>
        <taxon>Uroviricota</taxon>
        <taxon>Caudoviricetes</taxon>
        <taxon>Ehrlichviridae</taxon>
        <taxon>Gettysburgvirus</taxon>
        <taxon>Gettysburgvirus gv019DV002</taxon>
    </lineage>
</organism>
<reference evidence="2 3" key="1">
    <citation type="submission" date="2019-07" db="EMBL/GenBank/DDBJ databases">
        <authorList>
            <person name="Loney R.E."/>
            <person name="Krukonis G.P."/>
            <person name="Delesalle V.A."/>
        </authorList>
    </citation>
    <scope>NUCLEOTIDE SEQUENCE [LARGE SCALE GENOMIC DNA]</scope>
</reference>
<gene>
    <name evidence="2" type="primary">46</name>
    <name evidence="2" type="ORF">019DV002_46</name>
</gene>
<evidence type="ECO:0000256" key="1">
    <source>
        <dbReference type="SAM" id="Coils"/>
    </source>
</evidence>
<name>A0A5J6T423_9CAUD</name>
<dbReference type="Proteomes" id="UP000325508">
    <property type="component" value="Segment"/>
</dbReference>
<keyword evidence="3" id="KW-1185">Reference proteome</keyword>